<dbReference type="NCBIfam" id="TIGR00369">
    <property type="entry name" value="unchar_dom_1"/>
    <property type="match status" value="1"/>
</dbReference>
<protein>
    <submittedName>
        <fullName evidence="5">Aromatic compound degradation protein PaaI</fullName>
    </submittedName>
</protein>
<organism evidence="5 6">
    <name type="scientific">Rhodococcus pyridinivorans KG-16</name>
    <dbReference type="NCBI Taxonomy" id="1441730"/>
    <lineage>
        <taxon>Bacteria</taxon>
        <taxon>Bacillati</taxon>
        <taxon>Actinomycetota</taxon>
        <taxon>Actinomycetes</taxon>
        <taxon>Mycobacteriales</taxon>
        <taxon>Nocardiaceae</taxon>
        <taxon>Rhodococcus</taxon>
    </lineage>
</organism>
<dbReference type="CDD" id="cd03443">
    <property type="entry name" value="PaaI_thioesterase"/>
    <property type="match status" value="1"/>
</dbReference>
<feature type="region of interest" description="Disordered" evidence="3">
    <location>
        <begin position="1"/>
        <end position="26"/>
    </location>
</feature>
<reference evidence="5 6" key="2">
    <citation type="journal article" date="2016" name="Genome Announc.">
        <title>Draft Genome Sequence of a Versatile Hydrocarbon-Degrading Bacterium, Rhodococcus pyridinivorans Strain KG-16, Collected from Oil Fields in India.</title>
        <authorList>
            <person name="Aggarwal R.K."/>
            <person name="Dawar C."/>
            <person name="Phanindranath R."/>
            <person name="Mutnuri L."/>
            <person name="Dayal A.M."/>
        </authorList>
    </citation>
    <scope>NUCLEOTIDE SEQUENCE [LARGE SCALE GENOMIC DNA]</scope>
    <source>
        <strain evidence="5 6">KG-16</strain>
    </source>
</reference>
<evidence type="ECO:0000313" key="5">
    <source>
        <dbReference type="EMBL" id="KSZ58159.1"/>
    </source>
</evidence>
<dbReference type="InterPro" id="IPR003736">
    <property type="entry name" value="PAAI_dom"/>
</dbReference>
<comment type="caution">
    <text evidence="5">The sequence shown here is derived from an EMBL/GenBank/DDBJ whole genome shotgun (WGS) entry which is preliminary data.</text>
</comment>
<sequence>MSTDEQQQRQRTYTWEDPAPTSAANRDMHGLDFLRGLMDGTIPHHPTSRTLGFTVTDAGEGFAEVTLEPQEFHANAVGSIHGGVLATLFDTAMGFCVSSTLEAGVGYTTLDLQVRYVRPVQTGKGVVRVQGFCEHTGRRTATARGEARDSEGRLLATGSTTCLILR</sequence>
<feature type="compositionally biased region" description="Polar residues" evidence="3">
    <location>
        <begin position="1"/>
        <end position="13"/>
    </location>
</feature>
<dbReference type="SUPFAM" id="SSF54637">
    <property type="entry name" value="Thioesterase/thiol ester dehydrase-isomerase"/>
    <property type="match status" value="1"/>
</dbReference>
<dbReference type="AlphaFoldDB" id="A0A0V9UJH2"/>
<feature type="domain" description="Thioesterase" evidence="4">
    <location>
        <begin position="78"/>
        <end position="155"/>
    </location>
</feature>
<dbReference type="Pfam" id="PF03061">
    <property type="entry name" value="4HBT"/>
    <property type="match status" value="1"/>
</dbReference>
<reference evidence="6" key="1">
    <citation type="submission" date="2015-01" db="EMBL/GenBank/DDBJ databases">
        <title>Draft genome sequence of Rhodococcus pyridinivorans strain KG-16, a hydrocarbon-degrading bacterium.</title>
        <authorList>
            <person name="Aggarwal R.K."/>
            <person name="Dawar C."/>
        </authorList>
    </citation>
    <scope>NUCLEOTIDE SEQUENCE [LARGE SCALE GENOMIC DNA]</scope>
    <source>
        <strain evidence="6">KG-16</strain>
    </source>
</reference>
<comment type="similarity">
    <text evidence="1">Belongs to the thioesterase PaaI family.</text>
</comment>
<name>A0A0V9UJH2_9NOCA</name>
<dbReference type="Gene3D" id="3.10.129.10">
    <property type="entry name" value="Hotdog Thioesterase"/>
    <property type="match status" value="1"/>
</dbReference>
<dbReference type="InterPro" id="IPR029069">
    <property type="entry name" value="HotDog_dom_sf"/>
</dbReference>
<evidence type="ECO:0000259" key="4">
    <source>
        <dbReference type="Pfam" id="PF03061"/>
    </source>
</evidence>
<dbReference type="InterPro" id="IPR006683">
    <property type="entry name" value="Thioestr_dom"/>
</dbReference>
<dbReference type="GO" id="GO:0047617">
    <property type="term" value="F:fatty acyl-CoA hydrolase activity"/>
    <property type="evidence" value="ECO:0007669"/>
    <property type="project" value="InterPro"/>
</dbReference>
<evidence type="ECO:0000313" key="6">
    <source>
        <dbReference type="Proteomes" id="UP000053060"/>
    </source>
</evidence>
<dbReference type="PANTHER" id="PTHR21660">
    <property type="entry name" value="THIOESTERASE SUPERFAMILY MEMBER-RELATED"/>
    <property type="match status" value="1"/>
</dbReference>
<dbReference type="EMBL" id="AZXY01000006">
    <property type="protein sequence ID" value="KSZ58159.1"/>
    <property type="molecule type" value="Genomic_DNA"/>
</dbReference>
<dbReference type="RefSeq" id="WP_060652280.1">
    <property type="nucleotide sequence ID" value="NZ_AZXY01000006.1"/>
</dbReference>
<dbReference type="PANTHER" id="PTHR21660:SF1">
    <property type="entry name" value="ACYL-COENZYME A THIOESTERASE 13"/>
    <property type="match status" value="1"/>
</dbReference>
<proteinExistence type="inferred from homology"/>
<dbReference type="PATRIC" id="fig|1441730.3.peg.2747"/>
<keyword evidence="2" id="KW-0378">Hydrolase</keyword>
<evidence type="ECO:0000256" key="3">
    <source>
        <dbReference type="SAM" id="MobiDB-lite"/>
    </source>
</evidence>
<dbReference type="Proteomes" id="UP000053060">
    <property type="component" value="Unassembled WGS sequence"/>
</dbReference>
<gene>
    <name evidence="5" type="ORF">Z045_13225</name>
</gene>
<accession>A0A0V9UJH2</accession>
<evidence type="ECO:0000256" key="2">
    <source>
        <dbReference type="ARBA" id="ARBA00022801"/>
    </source>
</evidence>
<evidence type="ECO:0000256" key="1">
    <source>
        <dbReference type="ARBA" id="ARBA00008324"/>
    </source>
</evidence>
<dbReference type="InterPro" id="IPR039298">
    <property type="entry name" value="ACOT13"/>
</dbReference>